<feature type="region of interest" description="Disordered" evidence="1">
    <location>
        <begin position="1"/>
        <end position="51"/>
    </location>
</feature>
<dbReference type="Proteomes" id="UP000652761">
    <property type="component" value="Unassembled WGS sequence"/>
</dbReference>
<organism evidence="2 3">
    <name type="scientific">Colocasia esculenta</name>
    <name type="common">Wild taro</name>
    <name type="synonym">Arum esculentum</name>
    <dbReference type="NCBI Taxonomy" id="4460"/>
    <lineage>
        <taxon>Eukaryota</taxon>
        <taxon>Viridiplantae</taxon>
        <taxon>Streptophyta</taxon>
        <taxon>Embryophyta</taxon>
        <taxon>Tracheophyta</taxon>
        <taxon>Spermatophyta</taxon>
        <taxon>Magnoliopsida</taxon>
        <taxon>Liliopsida</taxon>
        <taxon>Araceae</taxon>
        <taxon>Aroideae</taxon>
        <taxon>Colocasieae</taxon>
        <taxon>Colocasia</taxon>
    </lineage>
</organism>
<proteinExistence type="predicted"/>
<sequence length="151" mass="16399">MASPSSCQEVPGPGGNDKRRIIRGEEGSLKFFPSSSSLNPRSGKRSKQSNVCLFPVGPGRRPYERWGPIGGVHKGHRDSALYCDLIATGSIVGICCPTRLSLSRPIQVPVAISVDPVATLIRVRPRMNHTLTRTGTTWSDVMSTLVSYCYV</sequence>
<dbReference type="AlphaFoldDB" id="A0A843VZA3"/>
<reference evidence="2" key="1">
    <citation type="submission" date="2017-07" db="EMBL/GenBank/DDBJ databases">
        <title>Taro Niue Genome Assembly and Annotation.</title>
        <authorList>
            <person name="Atibalentja N."/>
            <person name="Keating K."/>
            <person name="Fields C.J."/>
        </authorList>
    </citation>
    <scope>NUCLEOTIDE SEQUENCE</scope>
    <source>
        <strain evidence="2">Niue_2</strain>
        <tissue evidence="2">Leaf</tissue>
    </source>
</reference>
<protein>
    <submittedName>
        <fullName evidence="2">Uncharacterized protein</fullName>
    </submittedName>
</protein>
<evidence type="ECO:0000256" key="1">
    <source>
        <dbReference type="SAM" id="MobiDB-lite"/>
    </source>
</evidence>
<feature type="compositionally biased region" description="Basic and acidic residues" evidence="1">
    <location>
        <begin position="16"/>
        <end position="28"/>
    </location>
</feature>
<comment type="caution">
    <text evidence="2">The sequence shown here is derived from an EMBL/GenBank/DDBJ whole genome shotgun (WGS) entry which is preliminary data.</text>
</comment>
<gene>
    <name evidence="2" type="ORF">Taro_030910</name>
</gene>
<accession>A0A843VZA3</accession>
<keyword evidence="3" id="KW-1185">Reference proteome</keyword>
<evidence type="ECO:0000313" key="3">
    <source>
        <dbReference type="Proteomes" id="UP000652761"/>
    </source>
</evidence>
<dbReference type="EMBL" id="NMUH01002154">
    <property type="protein sequence ID" value="MQL98204.1"/>
    <property type="molecule type" value="Genomic_DNA"/>
</dbReference>
<name>A0A843VZA3_COLES</name>
<evidence type="ECO:0000313" key="2">
    <source>
        <dbReference type="EMBL" id="MQL98204.1"/>
    </source>
</evidence>